<protein>
    <recommendedName>
        <fullName evidence="6">Hydrolase</fullName>
    </recommendedName>
</protein>
<gene>
    <name evidence="4" type="ORF">AW736_18905</name>
</gene>
<dbReference type="InterPro" id="IPR013830">
    <property type="entry name" value="SGNH_hydro"/>
</dbReference>
<dbReference type="STRING" id="1184151.AW736_18905"/>
<feature type="domain" description="SGNH hydrolase-type esterase N-terminal" evidence="3">
    <location>
        <begin position="63"/>
        <end position="202"/>
    </location>
</feature>
<name>A0A178IDP9_9BACT</name>
<organism evidence="4 5">
    <name type="scientific">Termitidicoccus mucosus</name>
    <dbReference type="NCBI Taxonomy" id="1184151"/>
    <lineage>
        <taxon>Bacteria</taxon>
        <taxon>Pseudomonadati</taxon>
        <taxon>Verrucomicrobiota</taxon>
        <taxon>Opitutia</taxon>
        <taxon>Opitutales</taxon>
        <taxon>Opitutaceae</taxon>
        <taxon>Termitidicoccus</taxon>
    </lineage>
</organism>
<evidence type="ECO:0000313" key="4">
    <source>
        <dbReference type="EMBL" id="OAM88142.1"/>
    </source>
</evidence>
<evidence type="ECO:0000256" key="1">
    <source>
        <dbReference type="SAM" id="MobiDB-lite"/>
    </source>
</evidence>
<proteinExistence type="predicted"/>
<dbReference type="AlphaFoldDB" id="A0A178IDP9"/>
<dbReference type="SUPFAM" id="SSF52266">
    <property type="entry name" value="SGNH hydrolase"/>
    <property type="match status" value="1"/>
</dbReference>
<comment type="caution">
    <text evidence="4">The sequence shown here is derived from an EMBL/GenBank/DDBJ whole genome shotgun (WGS) entry which is preliminary data.</text>
</comment>
<evidence type="ECO:0000259" key="3">
    <source>
        <dbReference type="Pfam" id="PF14607"/>
    </source>
</evidence>
<feature type="region of interest" description="Disordered" evidence="1">
    <location>
        <begin position="1"/>
        <end position="20"/>
    </location>
</feature>
<dbReference type="InterPro" id="IPR036514">
    <property type="entry name" value="SGNH_hydro_sf"/>
</dbReference>
<dbReference type="Proteomes" id="UP000078486">
    <property type="component" value="Unassembled WGS sequence"/>
</dbReference>
<dbReference type="Gene3D" id="3.40.50.1110">
    <property type="entry name" value="SGNH hydrolase"/>
    <property type="match status" value="1"/>
</dbReference>
<evidence type="ECO:0000313" key="5">
    <source>
        <dbReference type="Proteomes" id="UP000078486"/>
    </source>
</evidence>
<evidence type="ECO:0008006" key="6">
    <source>
        <dbReference type="Google" id="ProtNLM"/>
    </source>
</evidence>
<evidence type="ECO:0000259" key="2">
    <source>
        <dbReference type="Pfam" id="PF14606"/>
    </source>
</evidence>
<dbReference type="Gene3D" id="2.60.120.260">
    <property type="entry name" value="Galactose-binding domain-like"/>
    <property type="match status" value="1"/>
</dbReference>
<sequence>MARAKTRQRLGAPASSRQTALRAAPARLPLFSMKPTTALRATLATLLLLAATAVTAAARPALTWHDTAPWKPGGRAWDDTPTPFSRLPRRAEGEVTKAVWKLSLNSAGLVFYFRTDAPEIHTRHTVAGELAKPHMNATATSGLDLYARDQTGAWHWAGSSRPNSKTHEQAVLSGAEPALRDYMLYLPLYNTVESLEIGVPAGCAFEPVAPPSEKPVVYYGTSIAQGCAASRPGLTTPAMLGRKLGLPVINLGFSGNGKMEPAMAGLVAEIDAAVFVLDCLPNMSALSAPEIIGRTENCIRVIRKTHPATPIILMEDRTYGHAWLVPKLRQKHADARAALRSVHEKLAAGGVTGVTYIPGAQLLGDDDTTVDGSHPGDLGLFRQAEILLPVLKQVLKN</sequence>
<keyword evidence="5" id="KW-1185">Reference proteome</keyword>
<feature type="domain" description="SGNH hydrolase-type esterase" evidence="2">
    <location>
        <begin position="213"/>
        <end position="392"/>
    </location>
</feature>
<dbReference type="GO" id="GO:0016788">
    <property type="term" value="F:hydrolase activity, acting on ester bonds"/>
    <property type="evidence" value="ECO:0007669"/>
    <property type="project" value="UniProtKB-ARBA"/>
</dbReference>
<dbReference type="Pfam" id="PF14607">
    <property type="entry name" value="GxDLY"/>
    <property type="match status" value="1"/>
</dbReference>
<dbReference type="Pfam" id="PF14606">
    <property type="entry name" value="Lipase_GDSL_3"/>
    <property type="match status" value="1"/>
</dbReference>
<reference evidence="4 5" key="1">
    <citation type="submission" date="2016-01" db="EMBL/GenBank/DDBJ databases">
        <title>High potential of lignocellulose degradation of a new Verrucomicrobia species.</title>
        <authorList>
            <person name="Wang Y."/>
            <person name="Shi Y."/>
            <person name="Qiu Z."/>
            <person name="Liu S."/>
            <person name="Yang H."/>
        </authorList>
    </citation>
    <scope>NUCLEOTIDE SEQUENCE [LARGE SCALE GENOMIC DNA]</scope>
    <source>
        <strain evidence="4 5">TSB47</strain>
    </source>
</reference>
<dbReference type="EMBL" id="LRRQ01000144">
    <property type="protein sequence ID" value="OAM88142.1"/>
    <property type="molecule type" value="Genomic_DNA"/>
</dbReference>
<accession>A0A178IDP9</accession>
<dbReference type="InterPro" id="IPR032740">
    <property type="entry name" value="GxDLY"/>
</dbReference>